<dbReference type="SUPFAM" id="SSF88659">
    <property type="entry name" value="Sigma3 and sigma4 domains of RNA polymerase sigma factors"/>
    <property type="match status" value="1"/>
</dbReference>
<evidence type="ECO:0000256" key="5">
    <source>
        <dbReference type="ARBA" id="ARBA00023163"/>
    </source>
</evidence>
<dbReference type="EMBL" id="CP036274">
    <property type="protein sequence ID" value="QDU30660.1"/>
    <property type="molecule type" value="Genomic_DNA"/>
</dbReference>
<feature type="domain" description="RNA polymerase sigma-70 region 2" evidence="6">
    <location>
        <begin position="43"/>
        <end position="108"/>
    </location>
</feature>
<keyword evidence="3" id="KW-0731">Sigma factor</keyword>
<evidence type="ECO:0000313" key="7">
    <source>
        <dbReference type="EMBL" id="QDU30660.1"/>
    </source>
</evidence>
<dbReference type="RefSeq" id="WP_145096500.1">
    <property type="nucleotide sequence ID" value="NZ_CP036274.1"/>
</dbReference>
<dbReference type="InterPro" id="IPR007627">
    <property type="entry name" value="RNA_pol_sigma70_r2"/>
</dbReference>
<dbReference type="PANTHER" id="PTHR43133:SF8">
    <property type="entry name" value="RNA POLYMERASE SIGMA FACTOR HI_1459-RELATED"/>
    <property type="match status" value="1"/>
</dbReference>
<dbReference type="SUPFAM" id="SSF88946">
    <property type="entry name" value="Sigma2 domain of RNA polymerase sigma factors"/>
    <property type="match status" value="1"/>
</dbReference>
<dbReference type="InterPro" id="IPR013325">
    <property type="entry name" value="RNA_pol_sigma_r2"/>
</dbReference>
<dbReference type="Pfam" id="PF04542">
    <property type="entry name" value="Sigma70_r2"/>
    <property type="match status" value="1"/>
</dbReference>
<keyword evidence="5" id="KW-0804">Transcription</keyword>
<dbReference type="GO" id="GO:0016987">
    <property type="term" value="F:sigma factor activity"/>
    <property type="evidence" value="ECO:0007669"/>
    <property type="project" value="UniProtKB-KW"/>
</dbReference>
<evidence type="ECO:0000256" key="3">
    <source>
        <dbReference type="ARBA" id="ARBA00023082"/>
    </source>
</evidence>
<evidence type="ECO:0000256" key="1">
    <source>
        <dbReference type="ARBA" id="ARBA00010641"/>
    </source>
</evidence>
<organism evidence="7 8">
    <name type="scientific">Anatilimnocola aggregata</name>
    <dbReference type="NCBI Taxonomy" id="2528021"/>
    <lineage>
        <taxon>Bacteria</taxon>
        <taxon>Pseudomonadati</taxon>
        <taxon>Planctomycetota</taxon>
        <taxon>Planctomycetia</taxon>
        <taxon>Pirellulales</taxon>
        <taxon>Pirellulaceae</taxon>
        <taxon>Anatilimnocola</taxon>
    </lineage>
</organism>
<dbReference type="KEGG" id="aagg:ETAA8_58070"/>
<dbReference type="PANTHER" id="PTHR43133">
    <property type="entry name" value="RNA POLYMERASE ECF-TYPE SIGMA FACTO"/>
    <property type="match status" value="1"/>
</dbReference>
<dbReference type="AlphaFoldDB" id="A0A517YKC2"/>
<protein>
    <submittedName>
        <fullName evidence="7">RNA polymerase sigma factor RpoE</fullName>
    </submittedName>
</protein>
<dbReference type="GO" id="GO:0006352">
    <property type="term" value="P:DNA-templated transcription initiation"/>
    <property type="evidence" value="ECO:0007669"/>
    <property type="project" value="InterPro"/>
</dbReference>
<sequence length="209" mass="23500">MRTCLVVPPSMVDAHTSTDSNTSSSLLRRVQGNDPQAWLCLTQLYAPIVYSWARQTGLQEADAADVMQETFRVLVARVGAFRNSEPGETFRGWLWTITRNKIRDHFRELTGRPPAVGGTNQRLLLQDVPVKPPDETALGGVSVSESYLSGQLLRTVQAEFEPRTWQAFWQVVVEDRRPADVANDLQLSIGSVYMAKSRVLKRLRQELST</sequence>
<gene>
    <name evidence="7" type="ORF">ETAA8_58070</name>
</gene>
<dbReference type="InterPro" id="IPR014284">
    <property type="entry name" value="RNA_pol_sigma-70_dom"/>
</dbReference>
<accession>A0A517YKC2</accession>
<dbReference type="InterPro" id="IPR013324">
    <property type="entry name" value="RNA_pol_sigma_r3/r4-like"/>
</dbReference>
<dbReference type="GO" id="GO:0003677">
    <property type="term" value="F:DNA binding"/>
    <property type="evidence" value="ECO:0007669"/>
    <property type="project" value="UniProtKB-KW"/>
</dbReference>
<reference evidence="7 8" key="1">
    <citation type="submission" date="2019-02" db="EMBL/GenBank/DDBJ databases">
        <title>Deep-cultivation of Planctomycetes and their phenomic and genomic characterization uncovers novel biology.</title>
        <authorList>
            <person name="Wiegand S."/>
            <person name="Jogler M."/>
            <person name="Boedeker C."/>
            <person name="Pinto D."/>
            <person name="Vollmers J."/>
            <person name="Rivas-Marin E."/>
            <person name="Kohn T."/>
            <person name="Peeters S.H."/>
            <person name="Heuer A."/>
            <person name="Rast P."/>
            <person name="Oberbeckmann S."/>
            <person name="Bunk B."/>
            <person name="Jeske O."/>
            <person name="Meyerdierks A."/>
            <person name="Storesund J.E."/>
            <person name="Kallscheuer N."/>
            <person name="Luecker S."/>
            <person name="Lage O.M."/>
            <person name="Pohl T."/>
            <person name="Merkel B.J."/>
            <person name="Hornburger P."/>
            <person name="Mueller R.-W."/>
            <person name="Bruemmer F."/>
            <person name="Labrenz M."/>
            <person name="Spormann A.M."/>
            <person name="Op den Camp H."/>
            <person name="Overmann J."/>
            <person name="Amann R."/>
            <person name="Jetten M.S.M."/>
            <person name="Mascher T."/>
            <person name="Medema M.H."/>
            <person name="Devos D.P."/>
            <person name="Kaster A.-K."/>
            <person name="Ovreas L."/>
            <person name="Rohde M."/>
            <person name="Galperin M.Y."/>
            <person name="Jogler C."/>
        </authorList>
    </citation>
    <scope>NUCLEOTIDE SEQUENCE [LARGE SCALE GENOMIC DNA]</scope>
    <source>
        <strain evidence="7 8">ETA_A8</strain>
    </source>
</reference>
<evidence type="ECO:0000259" key="6">
    <source>
        <dbReference type="Pfam" id="PF04542"/>
    </source>
</evidence>
<dbReference type="Proteomes" id="UP000315017">
    <property type="component" value="Chromosome"/>
</dbReference>
<comment type="similarity">
    <text evidence="1">Belongs to the sigma-70 factor family. ECF subfamily.</text>
</comment>
<dbReference type="OrthoDB" id="281047at2"/>
<name>A0A517YKC2_9BACT</name>
<dbReference type="Gene3D" id="1.10.1740.10">
    <property type="match status" value="1"/>
</dbReference>
<evidence type="ECO:0000256" key="4">
    <source>
        <dbReference type="ARBA" id="ARBA00023125"/>
    </source>
</evidence>
<keyword evidence="2" id="KW-0805">Transcription regulation</keyword>
<keyword evidence="4" id="KW-0238">DNA-binding</keyword>
<dbReference type="NCBIfam" id="TIGR02937">
    <property type="entry name" value="sigma70-ECF"/>
    <property type="match status" value="1"/>
</dbReference>
<keyword evidence="8" id="KW-1185">Reference proteome</keyword>
<evidence type="ECO:0000313" key="8">
    <source>
        <dbReference type="Proteomes" id="UP000315017"/>
    </source>
</evidence>
<evidence type="ECO:0000256" key="2">
    <source>
        <dbReference type="ARBA" id="ARBA00023015"/>
    </source>
</evidence>
<proteinExistence type="inferred from homology"/>
<dbReference type="InterPro" id="IPR039425">
    <property type="entry name" value="RNA_pol_sigma-70-like"/>
</dbReference>